<dbReference type="GO" id="GO:0003677">
    <property type="term" value="F:DNA binding"/>
    <property type="evidence" value="ECO:0007669"/>
    <property type="project" value="UniProtKB-KW"/>
</dbReference>
<dbReference type="PROSITE" id="PS50995">
    <property type="entry name" value="HTH_MARR_2"/>
    <property type="match status" value="1"/>
</dbReference>
<dbReference type="GO" id="GO:0003700">
    <property type="term" value="F:DNA-binding transcription factor activity"/>
    <property type="evidence" value="ECO:0007669"/>
    <property type="project" value="InterPro"/>
</dbReference>
<dbReference type="InterPro" id="IPR055166">
    <property type="entry name" value="Transc_reg_Sar_Rot_HTH"/>
</dbReference>
<comment type="subcellular location">
    <subcellularLocation>
        <location evidence="1">Cytoplasm</location>
    </subcellularLocation>
</comment>
<dbReference type="PANTHER" id="PTHR33164:SF5">
    <property type="entry name" value="ORGANIC HYDROPEROXIDE RESISTANCE TRANSCRIPTIONAL REGULATOR"/>
    <property type="match status" value="1"/>
</dbReference>
<evidence type="ECO:0000256" key="4">
    <source>
        <dbReference type="ARBA" id="ARBA00023125"/>
    </source>
</evidence>
<name>A0A098BST7_9NOCA</name>
<dbReference type="GO" id="GO:0005737">
    <property type="term" value="C:cytoplasm"/>
    <property type="evidence" value="ECO:0007669"/>
    <property type="project" value="UniProtKB-SubCell"/>
</dbReference>
<dbReference type="InterPro" id="IPR039422">
    <property type="entry name" value="MarR/SlyA-like"/>
</dbReference>
<dbReference type="Pfam" id="PF22381">
    <property type="entry name" value="Staph_reg_Sar_Rot"/>
    <property type="match status" value="1"/>
</dbReference>
<dbReference type="Gene3D" id="1.10.10.10">
    <property type="entry name" value="Winged helix-like DNA-binding domain superfamily/Winged helix DNA-binding domain"/>
    <property type="match status" value="1"/>
</dbReference>
<dbReference type="CDD" id="cd00090">
    <property type="entry name" value="HTH_ARSR"/>
    <property type="match status" value="1"/>
</dbReference>
<keyword evidence="2" id="KW-0963">Cytoplasm</keyword>
<dbReference type="Proteomes" id="UP000042997">
    <property type="component" value="Unassembled WGS sequence"/>
</dbReference>
<gene>
    <name evidence="8" type="ORF">RHRU231_750128</name>
</gene>
<protein>
    <submittedName>
        <fullName evidence="8">Organic hydroperoxide resistance transcriptional regulator (Modular protein)</fullName>
    </submittedName>
</protein>
<dbReference type="eggNOG" id="COG1846">
    <property type="taxonomic scope" value="Bacteria"/>
</dbReference>
<feature type="domain" description="HTH marR-type" evidence="7">
    <location>
        <begin position="72"/>
        <end position="202"/>
    </location>
</feature>
<evidence type="ECO:0000256" key="6">
    <source>
        <dbReference type="SAM" id="MobiDB-lite"/>
    </source>
</evidence>
<evidence type="ECO:0000313" key="8">
    <source>
        <dbReference type="EMBL" id="CDZ90781.1"/>
    </source>
</evidence>
<dbReference type="EMBL" id="CCSD01000089">
    <property type="protein sequence ID" value="CDZ90781.1"/>
    <property type="molecule type" value="Genomic_DNA"/>
</dbReference>
<dbReference type="InterPro" id="IPR036388">
    <property type="entry name" value="WH-like_DNA-bd_sf"/>
</dbReference>
<organism evidence="8 9">
    <name type="scientific">Rhodococcus ruber</name>
    <dbReference type="NCBI Taxonomy" id="1830"/>
    <lineage>
        <taxon>Bacteria</taxon>
        <taxon>Bacillati</taxon>
        <taxon>Actinomycetota</taxon>
        <taxon>Actinomycetes</taxon>
        <taxon>Mycobacteriales</taxon>
        <taxon>Nocardiaceae</taxon>
        <taxon>Rhodococcus</taxon>
    </lineage>
</organism>
<sequence length="213" mass="22856">MGRCHLAGTPSRPGSGQRHTRRCGGAFRPARRPSSAGARLGSIEAMSTEARPHSAGAEAGSARATADPLALDRQVCFALSVTNRAVLSVYRPVLEPLGLTHPQYLVMLALWGDAPMSVKEIGRALQLDSPTLSPLLKRLESLGLITRTRSPQDERQLVVDLTDAGRALRNRAEAVPETVVRRLGVSLAELEELHDVLTRINAAALRAGALDQH</sequence>
<dbReference type="InterPro" id="IPR000835">
    <property type="entry name" value="HTH_MarR-typ"/>
</dbReference>
<dbReference type="AlphaFoldDB" id="A0A098BST7"/>
<dbReference type="PRINTS" id="PR00598">
    <property type="entry name" value="HTHMARR"/>
</dbReference>
<evidence type="ECO:0000313" key="9">
    <source>
        <dbReference type="Proteomes" id="UP000042997"/>
    </source>
</evidence>
<keyword evidence="4" id="KW-0238">DNA-binding</keyword>
<dbReference type="SUPFAM" id="SSF46785">
    <property type="entry name" value="Winged helix' DNA-binding domain"/>
    <property type="match status" value="1"/>
</dbReference>
<dbReference type="FunFam" id="1.10.10.10:FF:000163">
    <property type="entry name" value="MarR family transcriptional regulator"/>
    <property type="match status" value="1"/>
</dbReference>
<evidence type="ECO:0000256" key="1">
    <source>
        <dbReference type="ARBA" id="ARBA00004496"/>
    </source>
</evidence>
<feature type="compositionally biased region" description="Low complexity" evidence="6">
    <location>
        <begin position="25"/>
        <end position="39"/>
    </location>
</feature>
<feature type="region of interest" description="Disordered" evidence="6">
    <location>
        <begin position="1"/>
        <end position="39"/>
    </location>
</feature>
<keyword evidence="3" id="KW-0805">Transcription regulation</keyword>
<evidence type="ECO:0000256" key="3">
    <source>
        <dbReference type="ARBA" id="ARBA00023015"/>
    </source>
</evidence>
<dbReference type="InterPro" id="IPR036390">
    <property type="entry name" value="WH_DNA-bd_sf"/>
</dbReference>
<evidence type="ECO:0000256" key="5">
    <source>
        <dbReference type="ARBA" id="ARBA00023163"/>
    </source>
</evidence>
<dbReference type="GO" id="GO:0006950">
    <property type="term" value="P:response to stress"/>
    <property type="evidence" value="ECO:0007669"/>
    <property type="project" value="TreeGrafter"/>
</dbReference>
<reference evidence="8 9" key="1">
    <citation type="journal article" date="2014" name="Genome Announc.">
        <title>Draft Genome Sequence of Propane- and Butane-Oxidizing Actinobacterium Rhodococcus ruber IEGM 231.</title>
        <authorList>
            <person name="Ivshina I.B."/>
            <person name="Kuyukina M.S."/>
            <person name="Krivoruchko A.V."/>
            <person name="Barbe V."/>
            <person name="Fischer C."/>
        </authorList>
    </citation>
    <scope>NUCLEOTIDE SEQUENCE [LARGE SCALE GENOMIC DNA]</scope>
</reference>
<keyword evidence="5" id="KW-0804">Transcription</keyword>
<dbReference type="SMART" id="SM00347">
    <property type="entry name" value="HTH_MARR"/>
    <property type="match status" value="1"/>
</dbReference>
<evidence type="ECO:0000259" key="7">
    <source>
        <dbReference type="PROSITE" id="PS50995"/>
    </source>
</evidence>
<proteinExistence type="predicted"/>
<dbReference type="InterPro" id="IPR011991">
    <property type="entry name" value="ArsR-like_HTH"/>
</dbReference>
<accession>A0A098BST7</accession>
<dbReference type="PANTHER" id="PTHR33164">
    <property type="entry name" value="TRANSCRIPTIONAL REGULATOR, MARR FAMILY"/>
    <property type="match status" value="1"/>
</dbReference>
<evidence type="ECO:0000256" key="2">
    <source>
        <dbReference type="ARBA" id="ARBA00022490"/>
    </source>
</evidence>